<proteinExistence type="predicted"/>
<keyword evidence="9" id="KW-0482">Metalloprotease</keyword>
<comment type="cofactor">
    <cofactor evidence="1">
        <name>Zn(2+)</name>
        <dbReference type="ChEBI" id="CHEBI:29105"/>
    </cofactor>
</comment>
<protein>
    <submittedName>
        <fullName evidence="14">Unannotated protein</fullName>
    </submittedName>
</protein>
<keyword evidence="10 11" id="KW-0472">Membrane</keyword>
<dbReference type="GO" id="GO:0004222">
    <property type="term" value="F:metalloendopeptidase activity"/>
    <property type="evidence" value="ECO:0007669"/>
    <property type="project" value="InterPro"/>
</dbReference>
<keyword evidence="2" id="KW-1003">Cell membrane</keyword>
<evidence type="ECO:0000256" key="11">
    <source>
        <dbReference type="SAM" id="Phobius"/>
    </source>
</evidence>
<dbReference type="EMBL" id="CAFBQU010000008">
    <property type="protein sequence ID" value="CAB5062521.1"/>
    <property type="molecule type" value="Genomic_DNA"/>
</dbReference>
<evidence type="ECO:0000256" key="6">
    <source>
        <dbReference type="ARBA" id="ARBA00022801"/>
    </source>
</evidence>
<dbReference type="GO" id="GO:0006508">
    <property type="term" value="P:proteolysis"/>
    <property type="evidence" value="ECO:0007669"/>
    <property type="project" value="UniProtKB-KW"/>
</dbReference>
<sequence>MESSAFSAVIPVIALLPAWFVSTSIFWWCFSLIFSVNFFIFHSVVALGAGLMFFLPAQRLFVVRLLGTRLPNSEELKRLNPLIKTVAQSARLHTPRFVVAIDESNDINAFACGGHILVVSSSAVQLLSDDELAGVVAHEMSHHLGAHTVALSIGQWLSLPVIACARLGFVLQGASLRIEKYLVQRHRYFRIPSKVITSLFTATAWIFQASLLSAHILNNIVGKNAEFQADARAVTLGFGKQLSAALSRFTFNHENSQREHRSHHLAKKEWHEKIFSSHPEARTRIARIEAQLRTQQQRR</sequence>
<dbReference type="InterPro" id="IPR050083">
    <property type="entry name" value="HtpX_protease"/>
</dbReference>
<evidence type="ECO:0000256" key="10">
    <source>
        <dbReference type="ARBA" id="ARBA00023136"/>
    </source>
</evidence>
<evidence type="ECO:0000256" key="4">
    <source>
        <dbReference type="ARBA" id="ARBA00022692"/>
    </source>
</evidence>
<keyword evidence="6" id="KW-0378">Hydrolase</keyword>
<evidence type="ECO:0000313" key="14">
    <source>
        <dbReference type="EMBL" id="CAB5062521.1"/>
    </source>
</evidence>
<keyword evidence="7" id="KW-0862">Zinc</keyword>
<evidence type="ECO:0000256" key="8">
    <source>
        <dbReference type="ARBA" id="ARBA00022989"/>
    </source>
</evidence>
<dbReference type="Pfam" id="PF01435">
    <property type="entry name" value="Peptidase_M48"/>
    <property type="match status" value="1"/>
</dbReference>
<dbReference type="GO" id="GO:0046872">
    <property type="term" value="F:metal ion binding"/>
    <property type="evidence" value="ECO:0007669"/>
    <property type="project" value="UniProtKB-KW"/>
</dbReference>
<evidence type="ECO:0000259" key="12">
    <source>
        <dbReference type="Pfam" id="PF01435"/>
    </source>
</evidence>
<reference evidence="14" key="1">
    <citation type="submission" date="2020-05" db="EMBL/GenBank/DDBJ databases">
        <authorList>
            <person name="Chiriac C."/>
            <person name="Salcher M."/>
            <person name="Ghai R."/>
            <person name="Kavagutti S V."/>
        </authorList>
    </citation>
    <scope>NUCLEOTIDE SEQUENCE</scope>
</reference>
<evidence type="ECO:0000256" key="3">
    <source>
        <dbReference type="ARBA" id="ARBA00022670"/>
    </source>
</evidence>
<evidence type="ECO:0000256" key="9">
    <source>
        <dbReference type="ARBA" id="ARBA00023049"/>
    </source>
</evidence>
<dbReference type="Gene3D" id="3.30.2010.10">
    <property type="entry name" value="Metalloproteases ('zincins'), catalytic domain"/>
    <property type="match status" value="1"/>
</dbReference>
<evidence type="ECO:0000256" key="1">
    <source>
        <dbReference type="ARBA" id="ARBA00001947"/>
    </source>
</evidence>
<accession>A0A6J7U9T6</accession>
<keyword evidence="3" id="KW-0645">Protease</keyword>
<keyword evidence="8 11" id="KW-1133">Transmembrane helix</keyword>
<evidence type="ECO:0000313" key="13">
    <source>
        <dbReference type="EMBL" id="CAB5015747.1"/>
    </source>
</evidence>
<evidence type="ECO:0000256" key="5">
    <source>
        <dbReference type="ARBA" id="ARBA00022723"/>
    </source>
</evidence>
<feature type="domain" description="Peptidase M48" evidence="12">
    <location>
        <begin position="77"/>
        <end position="290"/>
    </location>
</feature>
<feature type="transmembrane region" description="Helical" evidence="11">
    <location>
        <begin position="6"/>
        <end position="29"/>
    </location>
</feature>
<evidence type="ECO:0000256" key="2">
    <source>
        <dbReference type="ARBA" id="ARBA00022475"/>
    </source>
</evidence>
<gene>
    <name evidence="13" type="ORF">UFOPK4098_00565</name>
    <name evidence="14" type="ORF">UFOPK4347_00488</name>
</gene>
<keyword evidence="4 11" id="KW-0812">Transmembrane</keyword>
<dbReference type="PANTHER" id="PTHR43221:SF2">
    <property type="entry name" value="PROTEASE HTPX HOMOLOG"/>
    <property type="match status" value="1"/>
</dbReference>
<dbReference type="PANTHER" id="PTHR43221">
    <property type="entry name" value="PROTEASE HTPX"/>
    <property type="match status" value="1"/>
</dbReference>
<evidence type="ECO:0000256" key="7">
    <source>
        <dbReference type="ARBA" id="ARBA00022833"/>
    </source>
</evidence>
<dbReference type="AlphaFoldDB" id="A0A6J7U9T6"/>
<dbReference type="EMBL" id="CAFBPN010000019">
    <property type="protein sequence ID" value="CAB5015747.1"/>
    <property type="molecule type" value="Genomic_DNA"/>
</dbReference>
<organism evidence="14">
    <name type="scientific">freshwater metagenome</name>
    <dbReference type="NCBI Taxonomy" id="449393"/>
    <lineage>
        <taxon>unclassified sequences</taxon>
        <taxon>metagenomes</taxon>
        <taxon>ecological metagenomes</taxon>
    </lineage>
</organism>
<dbReference type="InterPro" id="IPR001915">
    <property type="entry name" value="Peptidase_M48"/>
</dbReference>
<feature type="transmembrane region" description="Helical" evidence="11">
    <location>
        <begin position="36"/>
        <end position="55"/>
    </location>
</feature>
<name>A0A6J7U9T6_9ZZZZ</name>
<keyword evidence="5" id="KW-0479">Metal-binding</keyword>